<feature type="transmembrane region" description="Helical" evidence="8">
    <location>
        <begin position="48"/>
        <end position="67"/>
    </location>
</feature>
<feature type="transmembrane region" description="Helical" evidence="8">
    <location>
        <begin position="79"/>
        <end position="98"/>
    </location>
</feature>
<keyword evidence="10" id="KW-1185">Reference proteome</keyword>
<dbReference type="RefSeq" id="WP_368846721.1">
    <property type="nucleotide sequence ID" value="NZ_CP194411.1"/>
</dbReference>
<feature type="transmembrane region" description="Helical" evidence="8">
    <location>
        <begin position="171"/>
        <end position="189"/>
    </location>
</feature>
<comment type="similarity">
    <text evidence="2 8">Belongs to the 4-toluene sulfonate uptake permease (TSUP) (TC 2.A.102) family.</text>
</comment>
<comment type="caution">
    <text evidence="9">The sequence shown here is derived from an EMBL/GenBank/DDBJ whole genome shotgun (WGS) entry which is preliminary data.</text>
</comment>
<evidence type="ECO:0000256" key="3">
    <source>
        <dbReference type="ARBA" id="ARBA00022448"/>
    </source>
</evidence>
<feature type="transmembrane region" description="Helical" evidence="8">
    <location>
        <begin position="201"/>
        <end position="218"/>
    </location>
</feature>
<gene>
    <name evidence="9" type="ORF">QCO44_04940</name>
</gene>
<name>A0ABV3X4K4_9FIRM</name>
<evidence type="ECO:0000256" key="8">
    <source>
        <dbReference type="RuleBase" id="RU363041"/>
    </source>
</evidence>
<proteinExistence type="inferred from homology"/>
<sequence length="249" mass="27127">MESFLTNALVHAGPALAIFLAAFLQSITGFGLVIVAAPLLMFFYEPKLVVPIMLLLACAGNSVQGFLMRKKANLPLIGWLYVGVILGQPLGFLAFDYVSNATLKVWISTVVFISLLFMQVSHRHIPECRRNTVITGICSGFSSITSGMAGPPFLIYLAYTKMSAESFRATCFVFFLCCNITSLACYLIGGHSLSPAFAEVGYLLPALAIGLALGHVLARFIPTSLLRRLIFFILYATSLYTIWSVTMKG</sequence>
<organism evidence="9 10">
    <name type="scientific">Selenomonas sputigena</name>
    <dbReference type="NCBI Taxonomy" id="69823"/>
    <lineage>
        <taxon>Bacteria</taxon>
        <taxon>Bacillati</taxon>
        <taxon>Bacillota</taxon>
        <taxon>Negativicutes</taxon>
        <taxon>Selenomonadales</taxon>
        <taxon>Selenomonadaceae</taxon>
        <taxon>Selenomonas</taxon>
    </lineage>
</organism>
<keyword evidence="6 8" id="KW-1133">Transmembrane helix</keyword>
<dbReference type="InterPro" id="IPR002781">
    <property type="entry name" value="TM_pro_TauE-like"/>
</dbReference>
<feature type="transmembrane region" description="Helical" evidence="8">
    <location>
        <begin position="105"/>
        <end position="121"/>
    </location>
</feature>
<evidence type="ECO:0000256" key="7">
    <source>
        <dbReference type="ARBA" id="ARBA00023136"/>
    </source>
</evidence>
<keyword evidence="7 8" id="KW-0472">Membrane</keyword>
<evidence type="ECO:0000256" key="1">
    <source>
        <dbReference type="ARBA" id="ARBA00004651"/>
    </source>
</evidence>
<feature type="transmembrane region" description="Helical" evidence="8">
    <location>
        <begin position="15"/>
        <end position="41"/>
    </location>
</feature>
<dbReference type="PANTHER" id="PTHR30269">
    <property type="entry name" value="TRANSMEMBRANE PROTEIN YFCA"/>
    <property type="match status" value="1"/>
</dbReference>
<reference evidence="9 10" key="1">
    <citation type="submission" date="2023-04" db="EMBL/GenBank/DDBJ databases">
        <title>Genome Sequence of Selenomonas sputigena ATCC 33150.</title>
        <authorList>
            <person name="Miller D.P."/>
            <person name="Anvari S."/>
            <person name="Polson S.W."/>
            <person name="Macdonald M."/>
            <person name="Mcdowell J.V."/>
        </authorList>
    </citation>
    <scope>NUCLEOTIDE SEQUENCE [LARGE SCALE GENOMIC DNA]</scope>
    <source>
        <strain evidence="9 10">ATCC 33150</strain>
    </source>
</reference>
<evidence type="ECO:0000256" key="5">
    <source>
        <dbReference type="ARBA" id="ARBA00022692"/>
    </source>
</evidence>
<dbReference type="InterPro" id="IPR052017">
    <property type="entry name" value="TSUP"/>
</dbReference>
<dbReference type="Pfam" id="PF01925">
    <property type="entry name" value="TauE"/>
    <property type="match status" value="1"/>
</dbReference>
<evidence type="ECO:0000256" key="4">
    <source>
        <dbReference type="ARBA" id="ARBA00022475"/>
    </source>
</evidence>
<evidence type="ECO:0000313" key="10">
    <source>
        <dbReference type="Proteomes" id="UP001559623"/>
    </source>
</evidence>
<evidence type="ECO:0000256" key="6">
    <source>
        <dbReference type="ARBA" id="ARBA00022989"/>
    </source>
</evidence>
<comment type="subcellular location">
    <subcellularLocation>
        <location evidence="1 8">Cell membrane</location>
        <topology evidence="1 8">Multi-pass membrane protein</topology>
    </subcellularLocation>
</comment>
<accession>A0ABV3X4K4</accession>
<keyword evidence="3" id="KW-0813">Transport</keyword>
<dbReference type="PANTHER" id="PTHR30269:SF37">
    <property type="entry name" value="MEMBRANE TRANSPORTER PROTEIN"/>
    <property type="match status" value="1"/>
</dbReference>
<keyword evidence="4 8" id="KW-1003">Cell membrane</keyword>
<dbReference type="EMBL" id="JARVLH010000003">
    <property type="protein sequence ID" value="MEX5284989.1"/>
    <property type="molecule type" value="Genomic_DNA"/>
</dbReference>
<dbReference type="Proteomes" id="UP001559623">
    <property type="component" value="Unassembled WGS sequence"/>
</dbReference>
<feature type="transmembrane region" description="Helical" evidence="8">
    <location>
        <begin position="133"/>
        <end position="159"/>
    </location>
</feature>
<protein>
    <recommendedName>
        <fullName evidence="8">Probable membrane transporter protein</fullName>
    </recommendedName>
</protein>
<evidence type="ECO:0000313" key="9">
    <source>
        <dbReference type="EMBL" id="MEX5284989.1"/>
    </source>
</evidence>
<feature type="transmembrane region" description="Helical" evidence="8">
    <location>
        <begin position="225"/>
        <end position="243"/>
    </location>
</feature>
<keyword evidence="5 8" id="KW-0812">Transmembrane</keyword>
<evidence type="ECO:0000256" key="2">
    <source>
        <dbReference type="ARBA" id="ARBA00009142"/>
    </source>
</evidence>